<accession>A0A9D1NDE4</accession>
<evidence type="ECO:0000313" key="2">
    <source>
        <dbReference type="EMBL" id="HIV01052.1"/>
    </source>
</evidence>
<organism evidence="2 3">
    <name type="scientific">Candidatus Caccopulliclostridium gallistercoris</name>
    <dbReference type="NCBI Taxonomy" id="2840719"/>
    <lineage>
        <taxon>Bacteria</taxon>
        <taxon>Bacillati</taxon>
        <taxon>Bacillota</taxon>
        <taxon>Clostridia</taxon>
        <taxon>Candidatus Caccopulliclostridium</taxon>
    </lineage>
</organism>
<comment type="caution">
    <text evidence="2">The sequence shown here is derived from an EMBL/GenBank/DDBJ whole genome shotgun (WGS) entry which is preliminary data.</text>
</comment>
<keyword evidence="1" id="KW-0732">Signal</keyword>
<feature type="chain" id="PRO_5039182667" description="Lipoprotein" evidence="1">
    <location>
        <begin position="20"/>
        <end position="506"/>
    </location>
</feature>
<reference evidence="2" key="1">
    <citation type="submission" date="2020-10" db="EMBL/GenBank/DDBJ databases">
        <authorList>
            <person name="Gilroy R."/>
        </authorList>
    </citation>
    <scope>NUCLEOTIDE SEQUENCE</scope>
    <source>
        <strain evidence="2">CHK186-9395</strain>
    </source>
</reference>
<evidence type="ECO:0000313" key="3">
    <source>
        <dbReference type="Proteomes" id="UP000886861"/>
    </source>
</evidence>
<feature type="signal peptide" evidence="1">
    <location>
        <begin position="1"/>
        <end position="19"/>
    </location>
</feature>
<protein>
    <recommendedName>
        <fullName evidence="4">Lipoprotein</fullName>
    </recommendedName>
</protein>
<dbReference type="PROSITE" id="PS51257">
    <property type="entry name" value="PROKAR_LIPOPROTEIN"/>
    <property type="match status" value="1"/>
</dbReference>
<sequence length="506" mass="57035">MKKILIIALAFMLTLTLTACGSTNASLASNMNNSLNKLNNYIKNIETIQDSEIVVSDLISDNAITTMRNVKPSEKITNSEALNDVKNVSGNPFVVPNFNRNTDTYGNYHNVNNRFGYGYNGYGYNNYNGGYNGYGYGYNGYGFPNGYGNGYPYGYGYNNFYNGNGIVGSNIDSYRENMNYNNLYNRLYRNNNITNNNAINQNLANETTRRFQKNINTYRNIASNINTYKNANYESRYNVTNTGYETDLNNHYQKLNNLCAIQVDTLNCNDQTNSLKTRILANISYLNSLAEQIKSGNISVTDNQAKAVKDLLNNANNFANKINTSKNELKSELRSVSSMKVNYSANVDELSSKYVRLLNSLDTRNSYLQNILSSLLQVENTILSGYSNVDIESETYPTCPNCPYNDNTMPPPRNTETAENINGSIDISGSETKISTDENGEIKEDTNSFQDRYIIENGKIKKVPQNENIEDVDHIVKDNPKKLDDKDIKRLQIAGERIASFIRDNI</sequence>
<name>A0A9D1NDE4_9FIRM</name>
<dbReference type="AlphaFoldDB" id="A0A9D1NDE4"/>
<dbReference type="Proteomes" id="UP000886861">
    <property type="component" value="Unassembled WGS sequence"/>
</dbReference>
<gene>
    <name evidence="2" type="ORF">IAA62_00640</name>
</gene>
<reference evidence="2" key="2">
    <citation type="journal article" date="2021" name="PeerJ">
        <title>Extensive microbial diversity within the chicken gut microbiome revealed by metagenomics and culture.</title>
        <authorList>
            <person name="Gilroy R."/>
            <person name="Ravi A."/>
            <person name="Getino M."/>
            <person name="Pursley I."/>
            <person name="Horton D.L."/>
            <person name="Alikhan N.F."/>
            <person name="Baker D."/>
            <person name="Gharbi K."/>
            <person name="Hall N."/>
            <person name="Watson M."/>
            <person name="Adriaenssens E.M."/>
            <person name="Foster-Nyarko E."/>
            <person name="Jarju S."/>
            <person name="Secka A."/>
            <person name="Antonio M."/>
            <person name="Oren A."/>
            <person name="Chaudhuri R.R."/>
            <person name="La Ragione R."/>
            <person name="Hildebrand F."/>
            <person name="Pallen M.J."/>
        </authorList>
    </citation>
    <scope>NUCLEOTIDE SEQUENCE</scope>
    <source>
        <strain evidence="2">CHK186-9395</strain>
    </source>
</reference>
<evidence type="ECO:0008006" key="4">
    <source>
        <dbReference type="Google" id="ProtNLM"/>
    </source>
</evidence>
<evidence type="ECO:0000256" key="1">
    <source>
        <dbReference type="SAM" id="SignalP"/>
    </source>
</evidence>
<proteinExistence type="predicted"/>
<dbReference type="EMBL" id="DVOJ01000003">
    <property type="protein sequence ID" value="HIV01052.1"/>
    <property type="molecule type" value="Genomic_DNA"/>
</dbReference>